<dbReference type="Proteomes" id="UP000024635">
    <property type="component" value="Unassembled WGS sequence"/>
</dbReference>
<accession>A0A016SCY4</accession>
<sequence length="87" mass="10092">MCYQAATSLHRSSPIWKRKVLKLWRNQNLGELLCQVTALRHSTGKRSLSVWMILKIQQYEFCTELGLSCCIFVSKKICSTQKRAFPV</sequence>
<name>A0A016SCY4_9BILA</name>
<proteinExistence type="predicted"/>
<evidence type="ECO:0000313" key="2">
    <source>
        <dbReference type="Proteomes" id="UP000024635"/>
    </source>
</evidence>
<dbReference type="EMBL" id="JARK01001586">
    <property type="protein sequence ID" value="EYB88241.1"/>
    <property type="molecule type" value="Genomic_DNA"/>
</dbReference>
<keyword evidence="2" id="KW-1185">Reference proteome</keyword>
<gene>
    <name evidence="1" type="primary">Acey_s0250.g145</name>
    <name evidence="1" type="ORF">Y032_0250g145</name>
</gene>
<organism evidence="1 2">
    <name type="scientific">Ancylostoma ceylanicum</name>
    <dbReference type="NCBI Taxonomy" id="53326"/>
    <lineage>
        <taxon>Eukaryota</taxon>
        <taxon>Metazoa</taxon>
        <taxon>Ecdysozoa</taxon>
        <taxon>Nematoda</taxon>
        <taxon>Chromadorea</taxon>
        <taxon>Rhabditida</taxon>
        <taxon>Rhabditina</taxon>
        <taxon>Rhabditomorpha</taxon>
        <taxon>Strongyloidea</taxon>
        <taxon>Ancylostomatidae</taxon>
        <taxon>Ancylostomatinae</taxon>
        <taxon>Ancylostoma</taxon>
    </lineage>
</organism>
<reference evidence="2" key="1">
    <citation type="journal article" date="2015" name="Nat. Genet.">
        <title>The genome and transcriptome of the zoonotic hookworm Ancylostoma ceylanicum identify infection-specific gene families.</title>
        <authorList>
            <person name="Schwarz E.M."/>
            <person name="Hu Y."/>
            <person name="Antoshechkin I."/>
            <person name="Miller M.M."/>
            <person name="Sternberg P.W."/>
            <person name="Aroian R.V."/>
        </authorList>
    </citation>
    <scope>NUCLEOTIDE SEQUENCE</scope>
    <source>
        <strain evidence="2">HY135</strain>
    </source>
</reference>
<dbReference type="AlphaFoldDB" id="A0A016SCY4"/>
<protein>
    <submittedName>
        <fullName evidence="1">Uncharacterized protein</fullName>
    </submittedName>
</protein>
<comment type="caution">
    <text evidence="1">The sequence shown here is derived from an EMBL/GenBank/DDBJ whole genome shotgun (WGS) entry which is preliminary data.</text>
</comment>
<evidence type="ECO:0000313" key="1">
    <source>
        <dbReference type="EMBL" id="EYB88241.1"/>
    </source>
</evidence>